<comment type="caution">
    <text evidence="5">The sequence shown here is derived from an EMBL/GenBank/DDBJ whole genome shotgun (WGS) entry which is preliminary data.</text>
</comment>
<dbReference type="SMART" id="SM00419">
    <property type="entry name" value="HTH_CRP"/>
    <property type="match status" value="1"/>
</dbReference>
<feature type="domain" description="HTH crp-type" evidence="4">
    <location>
        <begin position="148"/>
        <end position="214"/>
    </location>
</feature>
<dbReference type="InterPro" id="IPR000595">
    <property type="entry name" value="cNMP-bd_dom"/>
</dbReference>
<keyword evidence="2" id="KW-0238">DNA-binding</keyword>
<dbReference type="Pfam" id="PF00027">
    <property type="entry name" value="cNMP_binding"/>
    <property type="match status" value="1"/>
</dbReference>
<dbReference type="InterPro" id="IPR018490">
    <property type="entry name" value="cNMP-bd_dom_sf"/>
</dbReference>
<accession>A0ABU5IGJ9</accession>
<dbReference type="CDD" id="cd00038">
    <property type="entry name" value="CAP_ED"/>
    <property type="match status" value="1"/>
</dbReference>
<name>A0ABU5IGJ9_9BURK</name>
<evidence type="ECO:0000256" key="3">
    <source>
        <dbReference type="ARBA" id="ARBA00023163"/>
    </source>
</evidence>
<dbReference type="InterPro" id="IPR050397">
    <property type="entry name" value="Env_Response_Regulators"/>
</dbReference>
<keyword evidence="1" id="KW-0805">Transcription regulation</keyword>
<gene>
    <name evidence="5" type="ORF">SM757_10855</name>
</gene>
<dbReference type="PROSITE" id="PS51063">
    <property type="entry name" value="HTH_CRP_2"/>
    <property type="match status" value="1"/>
</dbReference>
<sequence length="239" mass="25966">MQEQAGAPDRPHNRLLESLLRECPQLAGALVHRSVAAGTELYAEGAPLTEVHFPLRGVVSIVVRLREGGTADVQTIGNEGLVGLPAWLGIGRSPDTVLQQAPGEMASLAAEVLRPALQASAAARALLDSYAAYSFRAGSQTCACNTHHTVRQRLCRWVLASADRDGSQELALTQATLAEMLGVRRQSVSEVLVELHQAGVVQQRRNRICILDRERLQLSACECYATVREVYARLVEPRL</sequence>
<proteinExistence type="predicted"/>
<keyword evidence="6" id="KW-1185">Reference proteome</keyword>
<evidence type="ECO:0000313" key="5">
    <source>
        <dbReference type="EMBL" id="MDZ5457068.1"/>
    </source>
</evidence>
<protein>
    <submittedName>
        <fullName evidence="5">Crp/Fnr family transcriptional regulator</fullName>
    </submittedName>
</protein>
<dbReference type="Gene3D" id="2.60.120.10">
    <property type="entry name" value="Jelly Rolls"/>
    <property type="match status" value="1"/>
</dbReference>
<dbReference type="Gene3D" id="1.10.10.10">
    <property type="entry name" value="Winged helix-like DNA-binding domain superfamily/Winged helix DNA-binding domain"/>
    <property type="match status" value="1"/>
</dbReference>
<reference evidence="5 6" key="1">
    <citation type="submission" date="2023-11" db="EMBL/GenBank/DDBJ databases">
        <title>Draft genome of Azohydromonas lata strain H1 (DSM1123), a polyhydroxyalkanoate producer.</title>
        <authorList>
            <person name="Traversa D."/>
            <person name="D'Addabbo P."/>
            <person name="Pazzani C."/>
            <person name="Manzari C."/>
            <person name="Chiara M."/>
            <person name="Scrascia M."/>
        </authorList>
    </citation>
    <scope>NUCLEOTIDE SEQUENCE [LARGE SCALE GENOMIC DNA]</scope>
    <source>
        <strain evidence="5 6">H1</strain>
    </source>
</reference>
<organism evidence="5 6">
    <name type="scientific">Azohydromonas lata</name>
    <dbReference type="NCBI Taxonomy" id="45677"/>
    <lineage>
        <taxon>Bacteria</taxon>
        <taxon>Pseudomonadati</taxon>
        <taxon>Pseudomonadota</taxon>
        <taxon>Betaproteobacteria</taxon>
        <taxon>Burkholderiales</taxon>
        <taxon>Sphaerotilaceae</taxon>
        <taxon>Azohydromonas</taxon>
    </lineage>
</organism>
<evidence type="ECO:0000259" key="4">
    <source>
        <dbReference type="PROSITE" id="PS51063"/>
    </source>
</evidence>
<evidence type="ECO:0000256" key="1">
    <source>
        <dbReference type="ARBA" id="ARBA00023015"/>
    </source>
</evidence>
<dbReference type="SUPFAM" id="SSF51206">
    <property type="entry name" value="cAMP-binding domain-like"/>
    <property type="match status" value="1"/>
</dbReference>
<dbReference type="Proteomes" id="UP001293718">
    <property type="component" value="Unassembled WGS sequence"/>
</dbReference>
<dbReference type="PANTHER" id="PTHR24567">
    <property type="entry name" value="CRP FAMILY TRANSCRIPTIONAL REGULATORY PROTEIN"/>
    <property type="match status" value="1"/>
</dbReference>
<dbReference type="InterPro" id="IPR014710">
    <property type="entry name" value="RmlC-like_jellyroll"/>
</dbReference>
<dbReference type="InterPro" id="IPR012318">
    <property type="entry name" value="HTH_CRP"/>
</dbReference>
<dbReference type="SUPFAM" id="SSF46785">
    <property type="entry name" value="Winged helix' DNA-binding domain"/>
    <property type="match status" value="1"/>
</dbReference>
<dbReference type="Pfam" id="PF13545">
    <property type="entry name" value="HTH_Crp_2"/>
    <property type="match status" value="1"/>
</dbReference>
<dbReference type="RefSeq" id="WP_066331560.1">
    <property type="nucleotide sequence ID" value="NZ_JAXOJX010000014.1"/>
</dbReference>
<dbReference type="EMBL" id="JAXOJX010000014">
    <property type="protein sequence ID" value="MDZ5457068.1"/>
    <property type="molecule type" value="Genomic_DNA"/>
</dbReference>
<dbReference type="InterPro" id="IPR036388">
    <property type="entry name" value="WH-like_DNA-bd_sf"/>
</dbReference>
<keyword evidence="3" id="KW-0804">Transcription</keyword>
<dbReference type="InterPro" id="IPR036390">
    <property type="entry name" value="WH_DNA-bd_sf"/>
</dbReference>
<evidence type="ECO:0000256" key="2">
    <source>
        <dbReference type="ARBA" id="ARBA00023125"/>
    </source>
</evidence>
<evidence type="ECO:0000313" key="6">
    <source>
        <dbReference type="Proteomes" id="UP001293718"/>
    </source>
</evidence>
<dbReference type="PANTHER" id="PTHR24567:SF74">
    <property type="entry name" value="HTH-TYPE TRANSCRIPTIONAL REGULATOR ARCR"/>
    <property type="match status" value="1"/>
</dbReference>